<dbReference type="Proteomes" id="UP000177103">
    <property type="component" value="Unassembled WGS sequence"/>
</dbReference>
<comment type="caution">
    <text evidence="2">The sequence shown here is derived from an EMBL/GenBank/DDBJ whole genome shotgun (WGS) entry which is preliminary data.</text>
</comment>
<protein>
    <submittedName>
        <fullName evidence="2">Uncharacterized protein</fullName>
    </submittedName>
</protein>
<evidence type="ECO:0000313" key="2">
    <source>
        <dbReference type="EMBL" id="OGY24365.1"/>
    </source>
</evidence>
<reference evidence="2 3" key="1">
    <citation type="journal article" date="2016" name="Nat. Commun.">
        <title>Thousands of microbial genomes shed light on interconnected biogeochemical processes in an aquifer system.</title>
        <authorList>
            <person name="Anantharaman K."/>
            <person name="Brown C.T."/>
            <person name="Hug L.A."/>
            <person name="Sharon I."/>
            <person name="Castelle C.J."/>
            <person name="Probst A.J."/>
            <person name="Thomas B.C."/>
            <person name="Singh A."/>
            <person name="Wilkins M.J."/>
            <person name="Karaoz U."/>
            <person name="Brodie E.L."/>
            <person name="Williams K.H."/>
            <person name="Hubbard S.S."/>
            <person name="Banfield J.F."/>
        </authorList>
    </citation>
    <scope>NUCLEOTIDE SEQUENCE [LARGE SCALE GENOMIC DNA]</scope>
</reference>
<dbReference type="AlphaFoldDB" id="A0A1G1W9M8"/>
<proteinExistence type="predicted"/>
<organism evidence="2 3">
    <name type="scientific">Candidatus Woykebacteria bacterium RBG_13_40_7b</name>
    <dbReference type="NCBI Taxonomy" id="1802594"/>
    <lineage>
        <taxon>Bacteria</taxon>
        <taxon>Candidatus Woykeibacteriota</taxon>
    </lineage>
</organism>
<feature type="transmembrane region" description="Helical" evidence="1">
    <location>
        <begin position="6"/>
        <end position="27"/>
    </location>
</feature>
<evidence type="ECO:0000256" key="1">
    <source>
        <dbReference type="SAM" id="Phobius"/>
    </source>
</evidence>
<gene>
    <name evidence="2" type="ORF">A2Y57_03345</name>
</gene>
<sequence length="163" mass="18131">MKKALIKLTVPVLPFIVLGIMLAVFVAPKGTKTTTGHFLIPKGAVVSANYESSAPIPLEQFVREVPGNQTRVTVVKNSRHELSAMYQGWTADKKVLTAEVPIVKADYNQTIDIRNLDSVENGTISVEINDNYHVLVFTYFLTLIVAVVLGGFFLFYVKFVWPM</sequence>
<dbReference type="EMBL" id="MHCQ01000029">
    <property type="protein sequence ID" value="OGY24365.1"/>
    <property type="molecule type" value="Genomic_DNA"/>
</dbReference>
<name>A0A1G1W9M8_9BACT</name>
<keyword evidence="1" id="KW-1133">Transmembrane helix</keyword>
<evidence type="ECO:0000313" key="3">
    <source>
        <dbReference type="Proteomes" id="UP000177103"/>
    </source>
</evidence>
<keyword evidence="1" id="KW-0472">Membrane</keyword>
<accession>A0A1G1W9M8</accession>
<keyword evidence="1" id="KW-0812">Transmembrane</keyword>
<feature type="transmembrane region" description="Helical" evidence="1">
    <location>
        <begin position="134"/>
        <end position="157"/>
    </location>
</feature>